<keyword evidence="3 9" id="KW-0596">Phosphopantetheine</keyword>
<proteinExistence type="inferred from homology"/>
<protein>
    <recommendedName>
        <fullName evidence="9 10">Acyl carrier protein</fullName>
        <shortName evidence="9">ACP</shortName>
    </recommendedName>
</protein>
<dbReference type="Pfam" id="PF00550">
    <property type="entry name" value="PP-binding"/>
    <property type="match status" value="1"/>
</dbReference>
<dbReference type="EMBL" id="WMIA01000002">
    <property type="protein sequence ID" value="MTF37766.1"/>
    <property type="molecule type" value="Genomic_DNA"/>
</dbReference>
<keyword evidence="4 9" id="KW-0444">Lipid biosynthesis</keyword>
<feature type="modified residue" description="O-(pantetheine 4'-phosphoryl)serine" evidence="9">
    <location>
        <position position="38"/>
    </location>
</feature>
<gene>
    <name evidence="9 13" type="primary">acpP</name>
    <name evidence="13" type="ORF">GGC33_02325</name>
</gene>
<evidence type="ECO:0000256" key="8">
    <source>
        <dbReference type="ARBA" id="ARBA00023160"/>
    </source>
</evidence>
<dbReference type="GO" id="GO:0000035">
    <property type="term" value="F:acyl binding"/>
    <property type="evidence" value="ECO:0007669"/>
    <property type="project" value="TreeGrafter"/>
</dbReference>
<dbReference type="UniPathway" id="UPA00094"/>
<comment type="pathway">
    <text evidence="1 9 11">Lipid metabolism; fatty acid biosynthesis.</text>
</comment>
<dbReference type="AlphaFoldDB" id="A0A844GUM5"/>
<reference evidence="13 14" key="1">
    <citation type="submission" date="2019-11" db="EMBL/GenBank/DDBJ databases">
        <title>Isolation of a new High Light Tolerant Cyanobacteria.</title>
        <authorList>
            <person name="Dobson Z."/>
            <person name="Vaughn N."/>
            <person name="Vaughn M."/>
            <person name="Fromme P."/>
            <person name="Mazor Y."/>
        </authorList>
    </citation>
    <scope>NUCLEOTIDE SEQUENCE [LARGE SCALE GENOMIC DNA]</scope>
    <source>
        <strain evidence="13 14">0216</strain>
    </source>
</reference>
<dbReference type="InterPro" id="IPR003231">
    <property type="entry name" value="ACP"/>
</dbReference>
<dbReference type="InterPro" id="IPR009081">
    <property type="entry name" value="PP-bd_ACP"/>
</dbReference>
<dbReference type="PANTHER" id="PTHR20863:SF76">
    <property type="entry name" value="CARRIER DOMAIN-CONTAINING PROTEIN"/>
    <property type="match status" value="1"/>
</dbReference>
<dbReference type="GO" id="GO:0000036">
    <property type="term" value="F:acyl carrier activity"/>
    <property type="evidence" value="ECO:0007669"/>
    <property type="project" value="UniProtKB-UniRule"/>
</dbReference>
<evidence type="ECO:0000256" key="10">
    <source>
        <dbReference type="NCBIfam" id="TIGR00517"/>
    </source>
</evidence>
<evidence type="ECO:0000259" key="12">
    <source>
        <dbReference type="PROSITE" id="PS50075"/>
    </source>
</evidence>
<keyword evidence="6 9" id="KW-0276">Fatty acid metabolism</keyword>
<dbReference type="GO" id="GO:0005829">
    <property type="term" value="C:cytosol"/>
    <property type="evidence" value="ECO:0007669"/>
    <property type="project" value="TreeGrafter"/>
</dbReference>
<comment type="subcellular location">
    <subcellularLocation>
        <location evidence="9">Cytoplasm</location>
    </subcellularLocation>
</comment>
<comment type="similarity">
    <text evidence="2 9">Belongs to the acyl carrier protein (ACP) family.</text>
</comment>
<evidence type="ECO:0000256" key="5">
    <source>
        <dbReference type="ARBA" id="ARBA00022553"/>
    </source>
</evidence>
<comment type="PTM">
    <text evidence="9">4'-phosphopantetheine is transferred from CoA to a specific serine of apo-ACP by AcpS. This modification is essential for activity because fatty acids are bound in thioester linkage to the sulfhydryl of the prosthetic group.</text>
</comment>
<evidence type="ECO:0000256" key="6">
    <source>
        <dbReference type="ARBA" id="ARBA00022832"/>
    </source>
</evidence>
<evidence type="ECO:0000256" key="7">
    <source>
        <dbReference type="ARBA" id="ARBA00023098"/>
    </source>
</evidence>
<evidence type="ECO:0000256" key="2">
    <source>
        <dbReference type="ARBA" id="ARBA00010930"/>
    </source>
</evidence>
<evidence type="ECO:0000313" key="13">
    <source>
        <dbReference type="EMBL" id="MTF37766.1"/>
    </source>
</evidence>
<evidence type="ECO:0000256" key="4">
    <source>
        <dbReference type="ARBA" id="ARBA00022516"/>
    </source>
</evidence>
<comment type="PTM">
    <text evidence="11">4'-phosphopantetheine is transferred from CoA to a specific serine of apo-ACP by acpS.</text>
</comment>
<accession>A0A844GUM5</accession>
<dbReference type="FunFam" id="1.10.1200.10:FF:000003">
    <property type="entry name" value="Acyl carrier protein"/>
    <property type="match status" value="1"/>
</dbReference>
<dbReference type="NCBIfam" id="NF002151">
    <property type="entry name" value="PRK00982.1-5"/>
    <property type="match status" value="1"/>
</dbReference>
<dbReference type="SUPFAM" id="SSF47336">
    <property type="entry name" value="ACP-like"/>
    <property type="match status" value="1"/>
</dbReference>
<evidence type="ECO:0000313" key="14">
    <source>
        <dbReference type="Proteomes" id="UP000437131"/>
    </source>
</evidence>
<organism evidence="13 14">
    <name type="scientific">Cyanobacterium aponinum 0216</name>
    <dbReference type="NCBI Taxonomy" id="2676140"/>
    <lineage>
        <taxon>Bacteria</taxon>
        <taxon>Bacillati</taxon>
        <taxon>Cyanobacteriota</taxon>
        <taxon>Cyanophyceae</taxon>
        <taxon>Oscillatoriophycideae</taxon>
        <taxon>Chroococcales</taxon>
        <taxon>Geminocystaceae</taxon>
        <taxon>Cyanobacterium</taxon>
    </lineage>
</organism>
<keyword evidence="9" id="KW-0963">Cytoplasm</keyword>
<dbReference type="NCBIfam" id="TIGR00517">
    <property type="entry name" value="acyl_carrier"/>
    <property type="match status" value="1"/>
</dbReference>
<name>A0A844GUM5_9CHRO</name>
<evidence type="ECO:0000256" key="11">
    <source>
        <dbReference type="RuleBase" id="RU003545"/>
    </source>
</evidence>
<dbReference type="PROSITE" id="PS50075">
    <property type="entry name" value="CARRIER"/>
    <property type="match status" value="1"/>
</dbReference>
<sequence length="82" mass="8930">MNQEILEKVKEIVVEQLDVDADKVTPEANFVNDLDADSLDVVELVMALEEAFEIEISDEEAEKIATVGAAVEHIESKTTAAA</sequence>
<dbReference type="Gene3D" id="1.10.1200.10">
    <property type="entry name" value="ACP-like"/>
    <property type="match status" value="1"/>
</dbReference>
<evidence type="ECO:0000256" key="1">
    <source>
        <dbReference type="ARBA" id="ARBA00005194"/>
    </source>
</evidence>
<dbReference type="HAMAP" id="MF_01217">
    <property type="entry name" value="Acyl_carrier"/>
    <property type="match status" value="1"/>
</dbReference>
<dbReference type="GO" id="GO:0016020">
    <property type="term" value="C:membrane"/>
    <property type="evidence" value="ECO:0007669"/>
    <property type="project" value="GOC"/>
</dbReference>
<dbReference type="RefSeq" id="WP_015218661.1">
    <property type="nucleotide sequence ID" value="NZ_WMIA01000002.1"/>
</dbReference>
<keyword evidence="8 9" id="KW-0275">Fatty acid biosynthesis</keyword>
<evidence type="ECO:0000256" key="3">
    <source>
        <dbReference type="ARBA" id="ARBA00022450"/>
    </source>
</evidence>
<dbReference type="GO" id="GO:0009245">
    <property type="term" value="P:lipid A biosynthetic process"/>
    <property type="evidence" value="ECO:0007669"/>
    <property type="project" value="TreeGrafter"/>
</dbReference>
<dbReference type="InterPro" id="IPR036736">
    <property type="entry name" value="ACP-like_sf"/>
</dbReference>
<keyword evidence="7 9" id="KW-0443">Lipid metabolism</keyword>
<comment type="function">
    <text evidence="9 11">Carrier of the growing fatty acid chain in fatty acid biosynthesis.</text>
</comment>
<evidence type="ECO:0000256" key="9">
    <source>
        <dbReference type="HAMAP-Rule" id="MF_01217"/>
    </source>
</evidence>
<feature type="domain" description="Carrier" evidence="12">
    <location>
        <begin position="3"/>
        <end position="78"/>
    </location>
</feature>
<dbReference type="NCBIfam" id="NF002150">
    <property type="entry name" value="PRK00982.1-4"/>
    <property type="match status" value="1"/>
</dbReference>
<dbReference type="PANTHER" id="PTHR20863">
    <property type="entry name" value="ACYL CARRIER PROTEIN"/>
    <property type="match status" value="1"/>
</dbReference>
<comment type="caution">
    <text evidence="13">The sequence shown here is derived from an EMBL/GenBank/DDBJ whole genome shotgun (WGS) entry which is preliminary data.</text>
</comment>
<dbReference type="NCBIfam" id="NF002148">
    <property type="entry name" value="PRK00982.1-2"/>
    <property type="match status" value="1"/>
</dbReference>
<dbReference type="Proteomes" id="UP000437131">
    <property type="component" value="Unassembled WGS sequence"/>
</dbReference>
<keyword evidence="5 9" id="KW-0597">Phosphoprotein</keyword>